<protein>
    <submittedName>
        <fullName evidence="2">Uncharacterized protein</fullName>
    </submittedName>
</protein>
<proteinExistence type="predicted"/>
<evidence type="ECO:0000256" key="1">
    <source>
        <dbReference type="SAM" id="MobiDB-lite"/>
    </source>
</evidence>
<dbReference type="EMBL" id="KZ293427">
    <property type="protein sequence ID" value="PBK70242.1"/>
    <property type="molecule type" value="Genomic_DNA"/>
</dbReference>
<feature type="compositionally biased region" description="Basic and acidic residues" evidence="1">
    <location>
        <begin position="54"/>
        <end position="64"/>
    </location>
</feature>
<keyword evidence="3" id="KW-1185">Reference proteome</keyword>
<dbReference type="AlphaFoldDB" id="A0A2H3BTD0"/>
<evidence type="ECO:0000313" key="3">
    <source>
        <dbReference type="Proteomes" id="UP000218334"/>
    </source>
</evidence>
<evidence type="ECO:0000313" key="2">
    <source>
        <dbReference type="EMBL" id="PBK70242.1"/>
    </source>
</evidence>
<gene>
    <name evidence="2" type="ORF">ARMSODRAFT_1003811</name>
</gene>
<organism evidence="2 3">
    <name type="scientific">Armillaria solidipes</name>
    <dbReference type="NCBI Taxonomy" id="1076256"/>
    <lineage>
        <taxon>Eukaryota</taxon>
        <taxon>Fungi</taxon>
        <taxon>Dikarya</taxon>
        <taxon>Basidiomycota</taxon>
        <taxon>Agaricomycotina</taxon>
        <taxon>Agaricomycetes</taxon>
        <taxon>Agaricomycetidae</taxon>
        <taxon>Agaricales</taxon>
        <taxon>Marasmiineae</taxon>
        <taxon>Physalacriaceae</taxon>
        <taxon>Armillaria</taxon>
    </lineage>
</organism>
<reference evidence="3" key="1">
    <citation type="journal article" date="2017" name="Nat. Ecol. Evol.">
        <title>Genome expansion and lineage-specific genetic innovations in the forest pathogenic fungi Armillaria.</title>
        <authorList>
            <person name="Sipos G."/>
            <person name="Prasanna A.N."/>
            <person name="Walter M.C."/>
            <person name="O'Connor E."/>
            <person name="Balint B."/>
            <person name="Krizsan K."/>
            <person name="Kiss B."/>
            <person name="Hess J."/>
            <person name="Varga T."/>
            <person name="Slot J."/>
            <person name="Riley R."/>
            <person name="Boka B."/>
            <person name="Rigling D."/>
            <person name="Barry K."/>
            <person name="Lee J."/>
            <person name="Mihaltcheva S."/>
            <person name="LaButti K."/>
            <person name="Lipzen A."/>
            <person name="Waldron R."/>
            <person name="Moloney N.M."/>
            <person name="Sperisen C."/>
            <person name="Kredics L."/>
            <person name="Vagvoelgyi C."/>
            <person name="Patrignani A."/>
            <person name="Fitzpatrick D."/>
            <person name="Nagy I."/>
            <person name="Doyle S."/>
            <person name="Anderson J.B."/>
            <person name="Grigoriev I.V."/>
            <person name="Gueldener U."/>
            <person name="Muensterkoetter M."/>
            <person name="Nagy L.G."/>
        </authorList>
    </citation>
    <scope>NUCLEOTIDE SEQUENCE [LARGE SCALE GENOMIC DNA]</scope>
    <source>
        <strain evidence="3">28-4</strain>
    </source>
</reference>
<name>A0A2H3BTD0_9AGAR</name>
<dbReference type="Proteomes" id="UP000218334">
    <property type="component" value="Unassembled WGS sequence"/>
</dbReference>
<feature type="region of interest" description="Disordered" evidence="1">
    <location>
        <begin position="1"/>
        <end position="64"/>
    </location>
</feature>
<feature type="compositionally biased region" description="Polar residues" evidence="1">
    <location>
        <begin position="1"/>
        <end position="15"/>
    </location>
</feature>
<feature type="compositionally biased region" description="Basic residues" evidence="1">
    <location>
        <begin position="29"/>
        <end position="40"/>
    </location>
</feature>
<accession>A0A2H3BTD0</accession>
<sequence>MAHSSLTQQAMSNVHTADKSVKNVGTYARNKRRNEHRKAGRGNDGNEASTKTIAEGKAERSRDTCENTVFEQAIDSDGREDLGRTKPMLTRIPVLRTCVKQALNPIFGVKA</sequence>